<dbReference type="EnsemblFungi" id="MAPG_00735T0">
    <property type="protein sequence ID" value="MAPG_00735T0"/>
    <property type="gene ID" value="MAPG_00735"/>
</dbReference>
<evidence type="ECO:0000256" key="1">
    <source>
        <dbReference type="SAM" id="Phobius"/>
    </source>
</evidence>
<keyword evidence="1" id="KW-0472">Membrane</keyword>
<reference evidence="2" key="2">
    <citation type="submission" date="2010-05" db="EMBL/GenBank/DDBJ databases">
        <title>The Genome Sequence of Magnaporthe poae strain ATCC 64411.</title>
        <authorList>
            <consortium name="The Broad Institute Genome Sequencing Platform"/>
            <consortium name="Broad Institute Genome Sequencing Center for Infectious Disease"/>
            <person name="Ma L.-J."/>
            <person name="Dead R."/>
            <person name="Young S."/>
            <person name="Zeng Q."/>
            <person name="Koehrsen M."/>
            <person name="Alvarado L."/>
            <person name="Berlin A."/>
            <person name="Chapman S.B."/>
            <person name="Chen Z."/>
            <person name="Freedman E."/>
            <person name="Gellesch M."/>
            <person name="Goldberg J."/>
            <person name="Griggs A."/>
            <person name="Gujja S."/>
            <person name="Heilman E.R."/>
            <person name="Heiman D."/>
            <person name="Hepburn T."/>
            <person name="Howarth C."/>
            <person name="Jen D."/>
            <person name="Larson L."/>
            <person name="Mehta T."/>
            <person name="Neiman D."/>
            <person name="Pearson M."/>
            <person name="Roberts A."/>
            <person name="Saif S."/>
            <person name="Shea T."/>
            <person name="Shenoy N."/>
            <person name="Sisk P."/>
            <person name="Stolte C."/>
            <person name="Sykes S."/>
            <person name="Walk T."/>
            <person name="White J."/>
            <person name="Yandava C."/>
            <person name="Haas B."/>
            <person name="Nusbaum C."/>
            <person name="Birren B."/>
        </authorList>
    </citation>
    <scope>NUCLEOTIDE SEQUENCE</scope>
    <source>
        <strain evidence="2">ATCC 64411</strain>
    </source>
</reference>
<dbReference type="AlphaFoldDB" id="A0A0C4DLT9"/>
<keyword evidence="1" id="KW-1133">Transmembrane helix</keyword>
<dbReference type="EMBL" id="GL876966">
    <property type="protein sequence ID" value="KLU81650.1"/>
    <property type="molecule type" value="Genomic_DNA"/>
</dbReference>
<proteinExistence type="predicted"/>
<dbReference type="VEuPathDB" id="FungiDB:MAPG_00735"/>
<evidence type="ECO:0000313" key="3">
    <source>
        <dbReference type="EnsemblFungi" id="MAPG_00735T0"/>
    </source>
</evidence>
<reference evidence="2" key="3">
    <citation type="submission" date="2011-03" db="EMBL/GenBank/DDBJ databases">
        <title>Annotation of Magnaporthe poae ATCC 64411.</title>
        <authorList>
            <person name="Ma L.-J."/>
            <person name="Dead R."/>
            <person name="Young S.K."/>
            <person name="Zeng Q."/>
            <person name="Gargeya S."/>
            <person name="Fitzgerald M."/>
            <person name="Haas B."/>
            <person name="Abouelleil A."/>
            <person name="Alvarado L."/>
            <person name="Arachchi H.M."/>
            <person name="Berlin A."/>
            <person name="Brown A."/>
            <person name="Chapman S.B."/>
            <person name="Chen Z."/>
            <person name="Dunbar C."/>
            <person name="Freedman E."/>
            <person name="Gearin G."/>
            <person name="Gellesch M."/>
            <person name="Goldberg J."/>
            <person name="Griggs A."/>
            <person name="Gujja S."/>
            <person name="Heiman D."/>
            <person name="Howarth C."/>
            <person name="Larson L."/>
            <person name="Lui A."/>
            <person name="MacDonald P.J.P."/>
            <person name="Mehta T."/>
            <person name="Montmayeur A."/>
            <person name="Murphy C."/>
            <person name="Neiman D."/>
            <person name="Pearson M."/>
            <person name="Priest M."/>
            <person name="Roberts A."/>
            <person name="Saif S."/>
            <person name="Shea T."/>
            <person name="Shenoy N."/>
            <person name="Sisk P."/>
            <person name="Stolte C."/>
            <person name="Sykes S."/>
            <person name="Yandava C."/>
            <person name="Wortman J."/>
            <person name="Nusbaum C."/>
            <person name="Birren B."/>
        </authorList>
    </citation>
    <scope>NUCLEOTIDE SEQUENCE</scope>
    <source>
        <strain evidence="2">ATCC 64411</strain>
    </source>
</reference>
<accession>A0A0C4DLT9</accession>
<keyword evidence="1" id="KW-0812">Transmembrane</keyword>
<dbReference type="Proteomes" id="UP000011715">
    <property type="component" value="Unassembled WGS sequence"/>
</dbReference>
<protein>
    <submittedName>
        <fullName evidence="2 3">Uncharacterized protein</fullName>
    </submittedName>
</protein>
<keyword evidence="4" id="KW-1185">Reference proteome</keyword>
<reference evidence="3" key="5">
    <citation type="submission" date="2015-06" db="UniProtKB">
        <authorList>
            <consortium name="EnsemblFungi"/>
        </authorList>
    </citation>
    <scope>IDENTIFICATION</scope>
    <source>
        <strain evidence="3">ATCC 64411</strain>
    </source>
</reference>
<feature type="transmembrane region" description="Helical" evidence="1">
    <location>
        <begin position="12"/>
        <end position="33"/>
    </location>
</feature>
<name>A0A0C4DLT9_MAGP6</name>
<reference evidence="4" key="1">
    <citation type="submission" date="2010-05" db="EMBL/GenBank/DDBJ databases">
        <title>The genome sequence of Magnaporthe poae strain ATCC 64411.</title>
        <authorList>
            <person name="Ma L.-J."/>
            <person name="Dead R."/>
            <person name="Young S."/>
            <person name="Zeng Q."/>
            <person name="Koehrsen M."/>
            <person name="Alvarado L."/>
            <person name="Berlin A."/>
            <person name="Chapman S.B."/>
            <person name="Chen Z."/>
            <person name="Freedman E."/>
            <person name="Gellesch M."/>
            <person name="Goldberg J."/>
            <person name="Griggs A."/>
            <person name="Gujja S."/>
            <person name="Heilman E.R."/>
            <person name="Heiman D."/>
            <person name="Hepburn T."/>
            <person name="Howarth C."/>
            <person name="Jen D."/>
            <person name="Larson L."/>
            <person name="Mehta T."/>
            <person name="Neiman D."/>
            <person name="Pearson M."/>
            <person name="Roberts A."/>
            <person name="Saif S."/>
            <person name="Shea T."/>
            <person name="Shenoy N."/>
            <person name="Sisk P."/>
            <person name="Stolte C."/>
            <person name="Sykes S."/>
            <person name="Walk T."/>
            <person name="White J."/>
            <person name="Yandava C."/>
            <person name="Haas B."/>
            <person name="Nusbaum C."/>
            <person name="Birren B."/>
        </authorList>
    </citation>
    <scope>NUCLEOTIDE SEQUENCE [LARGE SCALE GENOMIC DNA]</scope>
    <source>
        <strain evidence="4">ATCC 64411 / 73-15</strain>
    </source>
</reference>
<sequence>MMASDDSLAPRAVAANVAMMVVSSLAIAGRVTVSAVMMRSFWIDDAMSILGWVPIFTRADIWSSRALGVFFGKLAAEETAACE</sequence>
<organism evidence="3 4">
    <name type="scientific">Magnaporthiopsis poae (strain ATCC 64411 / 73-15)</name>
    <name type="common">Kentucky bluegrass fungus</name>
    <name type="synonym">Magnaporthe poae</name>
    <dbReference type="NCBI Taxonomy" id="644358"/>
    <lineage>
        <taxon>Eukaryota</taxon>
        <taxon>Fungi</taxon>
        <taxon>Dikarya</taxon>
        <taxon>Ascomycota</taxon>
        <taxon>Pezizomycotina</taxon>
        <taxon>Sordariomycetes</taxon>
        <taxon>Sordariomycetidae</taxon>
        <taxon>Magnaporthales</taxon>
        <taxon>Magnaporthaceae</taxon>
        <taxon>Magnaporthiopsis</taxon>
    </lineage>
</organism>
<evidence type="ECO:0000313" key="4">
    <source>
        <dbReference type="Proteomes" id="UP000011715"/>
    </source>
</evidence>
<gene>
    <name evidence="2" type="ORF">MAPG_00735</name>
</gene>
<reference evidence="3" key="4">
    <citation type="journal article" date="2015" name="G3 (Bethesda)">
        <title>Genome sequences of three phytopathogenic species of the Magnaporthaceae family of fungi.</title>
        <authorList>
            <person name="Okagaki L.H."/>
            <person name="Nunes C.C."/>
            <person name="Sailsbery J."/>
            <person name="Clay B."/>
            <person name="Brown D."/>
            <person name="John T."/>
            <person name="Oh Y."/>
            <person name="Young N."/>
            <person name="Fitzgerald M."/>
            <person name="Haas B.J."/>
            <person name="Zeng Q."/>
            <person name="Young S."/>
            <person name="Adiconis X."/>
            <person name="Fan L."/>
            <person name="Levin J.Z."/>
            <person name="Mitchell T.K."/>
            <person name="Okubara P.A."/>
            <person name="Farman M.L."/>
            <person name="Kohn L.M."/>
            <person name="Birren B."/>
            <person name="Ma L.-J."/>
            <person name="Dean R.A."/>
        </authorList>
    </citation>
    <scope>NUCLEOTIDE SEQUENCE</scope>
    <source>
        <strain evidence="3">ATCC 64411 / 73-15</strain>
    </source>
</reference>
<evidence type="ECO:0000313" key="2">
    <source>
        <dbReference type="EMBL" id="KLU81650.1"/>
    </source>
</evidence>
<dbReference type="EMBL" id="ADBL01000168">
    <property type="status" value="NOT_ANNOTATED_CDS"/>
    <property type="molecule type" value="Genomic_DNA"/>
</dbReference>